<dbReference type="OrthoDB" id="6020543at2759"/>
<feature type="region of interest" description="Disordered" evidence="1">
    <location>
        <begin position="712"/>
        <end position="739"/>
    </location>
</feature>
<feature type="region of interest" description="Disordered" evidence="1">
    <location>
        <begin position="156"/>
        <end position="200"/>
    </location>
</feature>
<evidence type="ECO:0000256" key="1">
    <source>
        <dbReference type="SAM" id="MobiDB-lite"/>
    </source>
</evidence>
<dbReference type="AlphaFoldDB" id="A0A1J1HSR0"/>
<accession>A0A1J1HSR0</accession>
<sequence>MEKFRICPSGTYHDPLKDRCRLVPGGGNLIKFNLDAKCSRGFIGLLAHSRNSRYYYVCQRNAVLTCKCKTKERFNRMNLRCERKGRRRSSKERHSHAIVENILEKYKCIENSGISQGSSQYSQSFEEPITFRSVEMEKNEQFDLFHNLLKEIQRKQQELKSTEESQNSSDQQNIIQKNRNKESLEQQKQTFTKLDESTSSTIEINSQRLTEKVETSSKFSTPRLWSTFFVSPTSKPLIESELIDPRKLQVSTTEKSFTVIESIEAQRTNKQTVNPVDETSQMFGKSLAPITFENNANELAESMGRSEKETEKETLKSTLKPESVDRVLDEFVKRNLTITSIKGKRPDRFNKNNTFDYDFEDEFAKTEQRKKFVEYYELIEYYYEDEPNVTLWTKEGETTIIVEFDETTLPTTVESLQATGNESNELAIEITTEISENNFADIDSSASESKTVEIFDEHPQFVHQRSESLVTLKSVNGNAAIELTTEASTDKTTSDYSEDVQSTIIDSTTSGITLDTTTFETTDTISTTFETSTSLSDSNFERLIITNLPSTLLETTTEDIDKTKEMTTTTESYDTTTIEVTTHQNQLLNYKSDKFLRNFDKRKNNEVVDITSTTDVISTKITEANIEVSTTDLPQSTIIESTTEKFDASTMETFYESTTEKFDGSTTERFYESTTENFDESTLETSIMTLSPDTKTTPVDEVIDVLKGKGLESTTDKYNSDETTTTNNEAASIPTTESTSLDLDTTELTTEVYSTTLNKEFVEPSFTVIPSVVKGRNDFHSDYQEQEVDFKEISTTTESEISTTVTETTTDNGSTIDVNDYSTESEISTTLTETTTDNGSTIVNDYDQSTVNNEDSETFATLSSESTTDSYTSTMITIDETYEKAEDLYTINNNDFPLITSTSSATENDIETSTLTQNVETTTLTQEIETTTNSSPLQTLLGRSEDFNEKEVSVHELPKKEYEYYYVYEEYYVDDPTEIINQTKTDNNSKNNNSNIQKVWQKQKRDNSFEYYVESLSASREYRKNIAK</sequence>
<dbReference type="Proteomes" id="UP000183832">
    <property type="component" value="Unassembled WGS sequence"/>
</dbReference>
<proteinExistence type="predicted"/>
<feature type="compositionally biased region" description="Polar residues" evidence="1">
    <location>
        <begin position="721"/>
        <end position="734"/>
    </location>
</feature>
<protein>
    <submittedName>
        <fullName evidence="2">CLUMA_CG004228, isoform A</fullName>
    </submittedName>
</protein>
<dbReference type="EMBL" id="CVRI01000019">
    <property type="protein sequence ID" value="CRK90420.1"/>
    <property type="molecule type" value="Genomic_DNA"/>
</dbReference>
<organism evidence="2 3">
    <name type="scientific">Clunio marinus</name>
    <dbReference type="NCBI Taxonomy" id="568069"/>
    <lineage>
        <taxon>Eukaryota</taxon>
        <taxon>Metazoa</taxon>
        <taxon>Ecdysozoa</taxon>
        <taxon>Arthropoda</taxon>
        <taxon>Hexapoda</taxon>
        <taxon>Insecta</taxon>
        <taxon>Pterygota</taxon>
        <taxon>Neoptera</taxon>
        <taxon>Endopterygota</taxon>
        <taxon>Diptera</taxon>
        <taxon>Nematocera</taxon>
        <taxon>Chironomoidea</taxon>
        <taxon>Chironomidae</taxon>
        <taxon>Clunio</taxon>
    </lineage>
</organism>
<feature type="compositionally biased region" description="Polar residues" evidence="1">
    <location>
        <begin position="186"/>
        <end position="200"/>
    </location>
</feature>
<keyword evidence="3" id="KW-1185">Reference proteome</keyword>
<feature type="compositionally biased region" description="Low complexity" evidence="1">
    <location>
        <begin position="164"/>
        <end position="176"/>
    </location>
</feature>
<reference evidence="2 3" key="1">
    <citation type="submission" date="2015-04" db="EMBL/GenBank/DDBJ databases">
        <authorList>
            <person name="Syromyatnikov M.Y."/>
            <person name="Popov V.N."/>
        </authorList>
    </citation>
    <scope>NUCLEOTIDE SEQUENCE [LARGE SCALE GENOMIC DNA]</scope>
</reference>
<evidence type="ECO:0000313" key="3">
    <source>
        <dbReference type="Proteomes" id="UP000183832"/>
    </source>
</evidence>
<name>A0A1J1HSR0_9DIPT</name>
<dbReference type="STRING" id="568069.A0A1J1HSR0"/>
<evidence type="ECO:0000313" key="2">
    <source>
        <dbReference type="EMBL" id="CRK90420.1"/>
    </source>
</evidence>
<gene>
    <name evidence="2" type="ORF">CLUMA_CG004228</name>
</gene>